<dbReference type="Pfam" id="PF09184">
    <property type="entry name" value="PPP4R2"/>
    <property type="match status" value="1"/>
</dbReference>
<dbReference type="PANTHER" id="PTHR16487:SF0">
    <property type="entry name" value="PROTEIN PHOSPHATASE 4 REGULATORY SUBUNIT 2-RELATED"/>
    <property type="match status" value="1"/>
</dbReference>
<dbReference type="GO" id="GO:0019888">
    <property type="term" value="F:protein phosphatase regulator activity"/>
    <property type="evidence" value="ECO:0007669"/>
    <property type="project" value="InterPro"/>
</dbReference>
<feature type="compositionally biased region" description="Low complexity" evidence="2">
    <location>
        <begin position="440"/>
        <end position="452"/>
    </location>
</feature>
<dbReference type="GO" id="GO:0005634">
    <property type="term" value="C:nucleus"/>
    <property type="evidence" value="ECO:0007669"/>
    <property type="project" value="TreeGrafter"/>
</dbReference>
<evidence type="ECO:0000313" key="3">
    <source>
        <dbReference type="EMBL" id="CEK59252.1"/>
    </source>
</evidence>
<dbReference type="GO" id="GO:0030289">
    <property type="term" value="C:protein phosphatase 4 complex"/>
    <property type="evidence" value="ECO:0007669"/>
    <property type="project" value="InterPro"/>
</dbReference>
<evidence type="ECO:0000256" key="1">
    <source>
        <dbReference type="ARBA" id="ARBA00009207"/>
    </source>
</evidence>
<dbReference type="GO" id="GO:0005737">
    <property type="term" value="C:cytoplasm"/>
    <property type="evidence" value="ECO:0007669"/>
    <property type="project" value="TreeGrafter"/>
</dbReference>
<name>A0A0B6YSZ1_9EUPU</name>
<reference evidence="3" key="1">
    <citation type="submission" date="2014-12" db="EMBL/GenBank/DDBJ databases">
        <title>Insight into the proteome of Arion vulgaris.</title>
        <authorList>
            <person name="Aradska J."/>
            <person name="Bulat T."/>
            <person name="Smidak R."/>
            <person name="Sarate P."/>
            <person name="Gangsoo J."/>
            <person name="Sialana F."/>
            <person name="Bilban M."/>
            <person name="Lubec G."/>
        </authorList>
    </citation>
    <scope>NUCLEOTIDE SEQUENCE</scope>
    <source>
        <tissue evidence="3">Skin</tissue>
    </source>
</reference>
<protein>
    <recommendedName>
        <fullName evidence="4">Serine/threonine-protein phosphatase 4 regulatory subunit 2</fullName>
    </recommendedName>
</protein>
<comment type="similarity">
    <text evidence="1">Belongs to the PPP4R2 family.</text>
</comment>
<feature type="compositionally biased region" description="Acidic residues" evidence="2">
    <location>
        <begin position="239"/>
        <end position="248"/>
    </location>
</feature>
<proteinExistence type="inferred from homology"/>
<dbReference type="InterPro" id="IPR015267">
    <property type="entry name" value="PPP4R2"/>
</dbReference>
<organism evidence="3">
    <name type="scientific">Arion vulgaris</name>
    <dbReference type="NCBI Taxonomy" id="1028688"/>
    <lineage>
        <taxon>Eukaryota</taxon>
        <taxon>Metazoa</taxon>
        <taxon>Spiralia</taxon>
        <taxon>Lophotrochozoa</taxon>
        <taxon>Mollusca</taxon>
        <taxon>Gastropoda</taxon>
        <taxon>Heterobranchia</taxon>
        <taxon>Euthyneura</taxon>
        <taxon>Panpulmonata</taxon>
        <taxon>Eupulmonata</taxon>
        <taxon>Stylommatophora</taxon>
        <taxon>Helicina</taxon>
        <taxon>Arionoidea</taxon>
        <taxon>Arionidae</taxon>
        <taxon>Arion</taxon>
    </lineage>
</organism>
<accession>A0A0B6YSZ1</accession>
<dbReference type="AlphaFoldDB" id="A0A0B6YSZ1"/>
<feature type="compositionally biased region" description="Polar residues" evidence="2">
    <location>
        <begin position="190"/>
        <end position="223"/>
    </location>
</feature>
<feature type="non-terminal residue" evidence="3">
    <location>
        <position position="839"/>
    </location>
</feature>
<feature type="compositionally biased region" description="Polar residues" evidence="2">
    <location>
        <begin position="513"/>
        <end position="525"/>
    </location>
</feature>
<evidence type="ECO:0000256" key="2">
    <source>
        <dbReference type="SAM" id="MobiDB-lite"/>
    </source>
</evidence>
<feature type="region of interest" description="Disordered" evidence="2">
    <location>
        <begin position="190"/>
        <end position="590"/>
    </location>
</feature>
<feature type="compositionally biased region" description="Basic and acidic residues" evidence="2">
    <location>
        <begin position="429"/>
        <end position="439"/>
    </location>
</feature>
<feature type="compositionally biased region" description="Low complexity" evidence="2">
    <location>
        <begin position="250"/>
        <end position="276"/>
    </location>
</feature>
<feature type="compositionally biased region" description="Polar residues" evidence="2">
    <location>
        <begin position="359"/>
        <end position="384"/>
    </location>
</feature>
<feature type="compositionally biased region" description="Basic and acidic residues" evidence="2">
    <location>
        <begin position="346"/>
        <end position="355"/>
    </location>
</feature>
<feature type="compositionally biased region" description="Low complexity" evidence="2">
    <location>
        <begin position="542"/>
        <end position="562"/>
    </location>
</feature>
<feature type="compositionally biased region" description="Polar residues" evidence="2">
    <location>
        <begin position="393"/>
        <end position="421"/>
    </location>
</feature>
<feature type="compositionally biased region" description="Polar residues" evidence="2">
    <location>
        <begin position="334"/>
        <end position="345"/>
    </location>
</feature>
<dbReference type="EMBL" id="HACG01012387">
    <property type="protein sequence ID" value="CEK59252.1"/>
    <property type="molecule type" value="Transcribed_RNA"/>
</dbReference>
<feature type="compositionally biased region" description="Low complexity" evidence="2">
    <location>
        <begin position="465"/>
        <end position="505"/>
    </location>
</feature>
<evidence type="ECO:0008006" key="4">
    <source>
        <dbReference type="Google" id="ProtNLM"/>
    </source>
</evidence>
<sequence>MDKADYLDALTAYSRNPSEEIPPILEQYLNGVAKNGETLFHWPLLKPLIFGKMEQVMGELRKELSSETIPERPNVENVPFDVLLGRITDALHKFNGAPFTIQRLCELLMDPRRHYRRSDKFLRGLEKNVLVVSTVDPFGRKVVSESGGKHLVNGMDTNGSPFFPRDSNLSSNLPPVPGWVTTAVSKSSALKNTAEQKQTQDSMATTTDVSSATGSLNADQPVSGQKEETMVAMDTSEAVAEEEEEILGGDDTNSSSSSSSTDEMSSSDTSDGSDTSQTVARTSESDKSPWTLVDSEEANKTHTASADVDPVCRSSTEKSSEISPSPKIQPEPTPSSNLVHSTHTGQADRDGHLFKCSEPISSQTTSEQQNSLNDSTGFDTITCETTDKLKSVSVDSSHNWSETGHSVNLTHRTDDTTSGMDLSSASSSDHADIKTHGADDSASSMDLASSSSDHADIKTLGADHSTSNSDSTPTSSSTDTAASNSVQSPETSSSSICSSTEVIPSPNVDALSENITPQDTTTDCDTVSGLKRLRDSTEPQTSSSAVLISVSSPTDCSTTTSSHAELSVPSDSSLHSEEPQTKRRKLSDGTSSVPFSYGILYAAADASLEKESSSSDDASAELEIVMESDDTAVGSSIVTESDDTAVGLHSTSDIAELSTVIASDDVAVGAGIAKISNDTARGSDILMVSDDTTTGSDVMMVSDDTPPEADIVTVSGDTAAETVIVTASNDVAVKSDTMAPFDDSAVKSDNVPAFDDTTPESDIMTASDDTTVISNNVTAFDDSAVRSNVAVDLVVTVTESDIVVSSEDTAVGSGIVVDSNGTEEGLSIAVGSDDTADGS</sequence>
<dbReference type="PANTHER" id="PTHR16487">
    <property type="entry name" value="PPP4R2-RELATED PROTEIN"/>
    <property type="match status" value="1"/>
</dbReference>
<gene>
    <name evidence="3" type="primary">ORF35687</name>
</gene>